<dbReference type="AlphaFoldDB" id="A0A378QDH9"/>
<keyword evidence="2 3" id="KW-0862">Zinc</keyword>
<comment type="similarity">
    <text evidence="3">Belongs to the DNA gyrase inhibitor YacG family.</text>
</comment>
<dbReference type="PANTHER" id="PTHR36150">
    <property type="entry name" value="DNA GYRASE INHIBITOR YACG"/>
    <property type="match status" value="1"/>
</dbReference>
<dbReference type="Pfam" id="PF03884">
    <property type="entry name" value="YacG"/>
    <property type="match status" value="1"/>
</dbReference>
<sequence>MANNPIHHFSEYLLFMSKTEPTPSNAPVKTYPCPRCGKPAVWANNPTKPFCSARCKLIDLGAWANEDYKVGAEDTPFSDELDAFK</sequence>
<dbReference type="InterPro" id="IPR013088">
    <property type="entry name" value="Znf_NHR/GATA"/>
</dbReference>
<accession>A0A378QDH9</accession>
<keyword evidence="1 3" id="KW-0479">Metal-binding</keyword>
<dbReference type="HAMAP" id="MF_00649">
    <property type="entry name" value="DNA_gyrase_inhibitor_YacG"/>
    <property type="match status" value="1"/>
</dbReference>
<evidence type="ECO:0000313" key="5">
    <source>
        <dbReference type="Proteomes" id="UP000255230"/>
    </source>
</evidence>
<feature type="binding site" evidence="3">
    <location>
        <position position="36"/>
    </location>
    <ligand>
        <name>Zn(2+)</name>
        <dbReference type="ChEBI" id="CHEBI:29105"/>
    </ligand>
</feature>
<dbReference type="GO" id="GO:0006355">
    <property type="term" value="P:regulation of DNA-templated transcription"/>
    <property type="evidence" value="ECO:0007669"/>
    <property type="project" value="InterPro"/>
</dbReference>
<reference evidence="4 5" key="1">
    <citation type="submission" date="2018-06" db="EMBL/GenBank/DDBJ databases">
        <authorList>
            <consortium name="Pathogen Informatics"/>
            <person name="Doyle S."/>
        </authorList>
    </citation>
    <scope>NUCLEOTIDE SEQUENCE [LARGE SCALE GENOMIC DNA]</scope>
    <source>
        <strain evidence="4 5">NCTC10465</strain>
    </source>
</reference>
<organism evidence="4 5">
    <name type="scientific">Faucicola osloensis</name>
    <name type="common">Moraxella osloensis</name>
    <dbReference type="NCBI Taxonomy" id="34062"/>
    <lineage>
        <taxon>Bacteria</taxon>
        <taxon>Pseudomonadati</taxon>
        <taxon>Pseudomonadota</taxon>
        <taxon>Gammaproteobacteria</taxon>
        <taxon>Moraxellales</taxon>
        <taxon>Moraxellaceae</taxon>
        <taxon>Faucicola</taxon>
    </lineage>
</organism>
<proteinExistence type="inferred from homology"/>
<name>A0A378QDH9_FAUOS</name>
<feature type="binding site" evidence="3">
    <location>
        <position position="55"/>
    </location>
    <ligand>
        <name>Zn(2+)</name>
        <dbReference type="ChEBI" id="CHEBI:29105"/>
    </ligand>
</feature>
<feature type="binding site" evidence="3">
    <location>
        <position position="33"/>
    </location>
    <ligand>
        <name>Zn(2+)</name>
        <dbReference type="ChEBI" id="CHEBI:29105"/>
    </ligand>
</feature>
<feature type="binding site" evidence="3">
    <location>
        <position position="51"/>
    </location>
    <ligand>
        <name>Zn(2+)</name>
        <dbReference type="ChEBI" id="CHEBI:29105"/>
    </ligand>
</feature>
<dbReference type="InterPro" id="IPR005584">
    <property type="entry name" value="DNA_gyrase_inhibitor_YacG"/>
</dbReference>
<protein>
    <recommendedName>
        <fullName evidence="3">DNA gyrase inhibitor YacG</fullName>
    </recommendedName>
</protein>
<dbReference type="PANTHER" id="PTHR36150:SF1">
    <property type="entry name" value="DNA GYRASE INHIBITOR YACG"/>
    <property type="match status" value="1"/>
</dbReference>
<dbReference type="SUPFAM" id="SSF57716">
    <property type="entry name" value="Glucocorticoid receptor-like (DNA-binding domain)"/>
    <property type="match status" value="1"/>
</dbReference>
<gene>
    <name evidence="3 4" type="primary">yacG</name>
    <name evidence="4" type="ORF">NCTC10465_01060</name>
</gene>
<dbReference type="GO" id="GO:0008270">
    <property type="term" value="F:zinc ion binding"/>
    <property type="evidence" value="ECO:0007669"/>
    <property type="project" value="UniProtKB-UniRule"/>
</dbReference>
<evidence type="ECO:0000313" key="4">
    <source>
        <dbReference type="EMBL" id="STY97277.1"/>
    </source>
</evidence>
<comment type="function">
    <text evidence="3">Inhibits all the catalytic activities of DNA gyrase by preventing its interaction with DNA. Acts by binding directly to the C-terminal domain of GyrB, which probably disrupts DNA binding by the gyrase.</text>
</comment>
<evidence type="ECO:0000256" key="3">
    <source>
        <dbReference type="HAMAP-Rule" id="MF_00649"/>
    </source>
</evidence>
<comment type="subunit">
    <text evidence="3">Interacts with GyrB.</text>
</comment>
<dbReference type="Gene3D" id="3.30.50.10">
    <property type="entry name" value="Erythroid Transcription Factor GATA-1, subunit A"/>
    <property type="match status" value="1"/>
</dbReference>
<dbReference type="Proteomes" id="UP000255230">
    <property type="component" value="Unassembled WGS sequence"/>
</dbReference>
<comment type="cofactor">
    <cofactor evidence="3">
        <name>Zn(2+)</name>
        <dbReference type="ChEBI" id="CHEBI:29105"/>
    </cofactor>
    <text evidence="3">Binds 1 zinc ion.</text>
</comment>
<evidence type="ECO:0000256" key="2">
    <source>
        <dbReference type="ARBA" id="ARBA00022833"/>
    </source>
</evidence>
<dbReference type="GO" id="GO:0008657">
    <property type="term" value="F:DNA topoisomerase type II (double strand cut, ATP-hydrolyzing) inhibitor activity"/>
    <property type="evidence" value="ECO:0007669"/>
    <property type="project" value="UniProtKB-UniRule"/>
</dbReference>
<dbReference type="EMBL" id="UGPY01000001">
    <property type="protein sequence ID" value="STY97277.1"/>
    <property type="molecule type" value="Genomic_DNA"/>
</dbReference>
<keyword evidence="5" id="KW-1185">Reference proteome</keyword>
<evidence type="ECO:0000256" key="1">
    <source>
        <dbReference type="ARBA" id="ARBA00022723"/>
    </source>
</evidence>